<accession>A0AAX4PBD3</accession>
<dbReference type="InterPro" id="IPR012675">
    <property type="entry name" value="Beta-grasp_dom_sf"/>
</dbReference>
<dbReference type="InterPro" id="IPR003749">
    <property type="entry name" value="ThiS/MoaD-like"/>
</dbReference>
<reference evidence="2 3" key="1">
    <citation type="submission" date="2024-03" db="EMBL/GenBank/DDBJ databases">
        <title>Complete genome sequence of the green alga Chloropicon roscoffensis RCC1871.</title>
        <authorList>
            <person name="Lemieux C."/>
            <person name="Pombert J.-F."/>
            <person name="Otis C."/>
            <person name="Turmel M."/>
        </authorList>
    </citation>
    <scope>NUCLEOTIDE SEQUENCE [LARGE SCALE GENOMIC DNA]</scope>
    <source>
        <strain evidence="2 3">RCC1871</strain>
    </source>
</reference>
<keyword evidence="3" id="KW-1185">Reference proteome</keyword>
<gene>
    <name evidence="2" type="ORF">HKI87_07g49870</name>
</gene>
<evidence type="ECO:0000313" key="2">
    <source>
        <dbReference type="EMBL" id="WZN63438.1"/>
    </source>
</evidence>
<dbReference type="GO" id="GO:1990133">
    <property type="term" value="C:molybdopterin adenylyltransferase complex"/>
    <property type="evidence" value="ECO:0007669"/>
    <property type="project" value="TreeGrafter"/>
</dbReference>
<dbReference type="PANTHER" id="PTHR33359">
    <property type="entry name" value="MOLYBDOPTERIN SYNTHASE SULFUR CARRIER SUBUNIT"/>
    <property type="match status" value="1"/>
</dbReference>
<dbReference type="Pfam" id="PF02597">
    <property type="entry name" value="ThiS"/>
    <property type="match status" value="1"/>
</dbReference>
<evidence type="ECO:0000256" key="1">
    <source>
        <dbReference type="ARBA" id="ARBA00022741"/>
    </source>
</evidence>
<dbReference type="EMBL" id="CP151507">
    <property type="protein sequence ID" value="WZN63438.1"/>
    <property type="molecule type" value="Genomic_DNA"/>
</dbReference>
<name>A0AAX4PBD3_9CHLO</name>
<dbReference type="InterPro" id="IPR016155">
    <property type="entry name" value="Mopterin_synth/thiamin_S_b"/>
</dbReference>
<sequence length="95" mass="10281">MGEVRLRVLYFAAAREAAGVESEEVSLEEEGTDDRGTPYATTEALEELLLGRYPKLKDIFRTVVLAVNMDYVDKGARVKLAPGDEVALIPPIGGG</sequence>
<keyword evidence="1" id="KW-0547">Nucleotide-binding</keyword>
<evidence type="ECO:0000313" key="3">
    <source>
        <dbReference type="Proteomes" id="UP001472866"/>
    </source>
</evidence>
<dbReference type="GO" id="GO:0006777">
    <property type="term" value="P:Mo-molybdopterin cofactor biosynthetic process"/>
    <property type="evidence" value="ECO:0007669"/>
    <property type="project" value="InterPro"/>
</dbReference>
<dbReference type="SUPFAM" id="SSF54285">
    <property type="entry name" value="MoaD/ThiS"/>
    <property type="match status" value="1"/>
</dbReference>
<protein>
    <submittedName>
        <fullName evidence="2">Molybdopterin synthase sulfur carrier subunit</fullName>
    </submittedName>
</protein>
<dbReference type="AlphaFoldDB" id="A0AAX4PBD3"/>
<proteinExistence type="predicted"/>
<dbReference type="InterPro" id="IPR044672">
    <property type="entry name" value="MOCS2A"/>
</dbReference>
<dbReference type="CDD" id="cd00754">
    <property type="entry name" value="Ubl_MoaD"/>
    <property type="match status" value="1"/>
</dbReference>
<dbReference type="GO" id="GO:0000166">
    <property type="term" value="F:nucleotide binding"/>
    <property type="evidence" value="ECO:0007669"/>
    <property type="project" value="UniProtKB-KW"/>
</dbReference>
<dbReference type="Proteomes" id="UP001472866">
    <property type="component" value="Chromosome 07"/>
</dbReference>
<dbReference type="Gene3D" id="3.10.20.30">
    <property type="match status" value="1"/>
</dbReference>
<dbReference type="PANTHER" id="PTHR33359:SF1">
    <property type="entry name" value="MOLYBDOPTERIN SYNTHASE SULFUR CARRIER SUBUNIT"/>
    <property type="match status" value="1"/>
</dbReference>
<organism evidence="2 3">
    <name type="scientific">Chloropicon roscoffensis</name>
    <dbReference type="NCBI Taxonomy" id="1461544"/>
    <lineage>
        <taxon>Eukaryota</taxon>
        <taxon>Viridiplantae</taxon>
        <taxon>Chlorophyta</taxon>
        <taxon>Chloropicophyceae</taxon>
        <taxon>Chloropicales</taxon>
        <taxon>Chloropicaceae</taxon>
        <taxon>Chloropicon</taxon>
    </lineage>
</organism>